<dbReference type="Pfam" id="PF00023">
    <property type="entry name" value="Ank"/>
    <property type="match status" value="2"/>
</dbReference>
<feature type="repeat" description="ANK" evidence="7">
    <location>
        <begin position="1883"/>
        <end position="1915"/>
    </location>
</feature>
<dbReference type="SUPFAM" id="SSF48425">
    <property type="entry name" value="Sec7 domain"/>
    <property type="match status" value="1"/>
</dbReference>
<dbReference type="InterPro" id="IPR023394">
    <property type="entry name" value="Sec7_C_sf"/>
</dbReference>
<keyword evidence="6" id="KW-0472">Membrane</keyword>
<dbReference type="InterPro" id="IPR002110">
    <property type="entry name" value="Ankyrin_rpt"/>
</dbReference>
<dbReference type="Proteomes" id="UP000030764">
    <property type="component" value="Unassembled WGS sequence"/>
</dbReference>
<evidence type="ECO:0000256" key="5">
    <source>
        <dbReference type="ARBA" id="ARBA00022927"/>
    </source>
</evidence>
<dbReference type="SMART" id="SM00248">
    <property type="entry name" value="ANK"/>
    <property type="match status" value="7"/>
</dbReference>
<dbReference type="GO" id="GO:0016020">
    <property type="term" value="C:membrane"/>
    <property type="evidence" value="ECO:0007669"/>
    <property type="project" value="UniProtKB-SubCell"/>
</dbReference>
<protein>
    <recommendedName>
        <fullName evidence="9">SEC7 domain-containing protein</fullName>
    </recommendedName>
</protein>
<dbReference type="Pfam" id="PF09324">
    <property type="entry name" value="Sec7-like_HDS"/>
    <property type="match status" value="1"/>
</dbReference>
<dbReference type="InterPro" id="IPR036770">
    <property type="entry name" value="Ankyrin_rpt-contain_sf"/>
</dbReference>
<dbReference type="InterPro" id="IPR000904">
    <property type="entry name" value="Sec7_dom"/>
</dbReference>
<evidence type="ECO:0000259" key="9">
    <source>
        <dbReference type="PROSITE" id="PS50190"/>
    </source>
</evidence>
<dbReference type="FunFam" id="1.10.220.20:FF:000002">
    <property type="entry name" value="Brefeldin A-inhibited guanine nucleotide-exchange protein 1"/>
    <property type="match status" value="1"/>
</dbReference>
<proteinExistence type="predicted"/>
<dbReference type="Gene3D" id="1.10.1000.11">
    <property type="entry name" value="Arf Nucleotide-binding Site Opener,domain 2"/>
    <property type="match status" value="1"/>
</dbReference>
<feature type="repeat" description="ANK" evidence="7">
    <location>
        <begin position="2012"/>
        <end position="2044"/>
    </location>
</feature>
<evidence type="ECO:0000256" key="8">
    <source>
        <dbReference type="SAM" id="MobiDB-lite"/>
    </source>
</evidence>
<gene>
    <name evidence="10" type="ORF">M513_11433</name>
</gene>
<keyword evidence="11" id="KW-1185">Reference proteome</keyword>
<feature type="region of interest" description="Disordered" evidence="8">
    <location>
        <begin position="326"/>
        <end position="347"/>
    </location>
</feature>
<dbReference type="InterPro" id="IPR032691">
    <property type="entry name" value="Mon2/Sec7/BIG1-like_HUS"/>
</dbReference>
<reference evidence="10 11" key="1">
    <citation type="journal article" date="2014" name="Nat. Genet.">
        <title>Genome and transcriptome of the porcine whipworm Trichuris suis.</title>
        <authorList>
            <person name="Jex A.R."/>
            <person name="Nejsum P."/>
            <person name="Schwarz E.M."/>
            <person name="Hu L."/>
            <person name="Young N.D."/>
            <person name="Hall R.S."/>
            <person name="Korhonen P.K."/>
            <person name="Liao S."/>
            <person name="Thamsborg S."/>
            <person name="Xia J."/>
            <person name="Xu P."/>
            <person name="Wang S."/>
            <person name="Scheerlinck J.P."/>
            <person name="Hofmann A."/>
            <person name="Sternberg P.W."/>
            <person name="Wang J."/>
            <person name="Gasser R.B."/>
        </authorList>
    </citation>
    <scope>NUCLEOTIDE SEQUENCE [LARGE SCALE GENOMIC DNA]</scope>
    <source>
        <strain evidence="10">DCEP-RM93M</strain>
    </source>
</reference>
<evidence type="ECO:0000256" key="2">
    <source>
        <dbReference type="ARBA" id="ARBA00004496"/>
    </source>
</evidence>
<dbReference type="PROSITE" id="PS50190">
    <property type="entry name" value="SEC7"/>
    <property type="match status" value="1"/>
</dbReference>
<evidence type="ECO:0000256" key="7">
    <source>
        <dbReference type="PROSITE-ProRule" id="PRU00023"/>
    </source>
</evidence>
<accession>A0A085LRV4</accession>
<comment type="subcellular location">
    <subcellularLocation>
        <location evidence="2">Cytoplasm</location>
    </subcellularLocation>
    <subcellularLocation>
        <location evidence="1">Membrane</location>
    </subcellularLocation>
</comment>
<dbReference type="CDD" id="cd00171">
    <property type="entry name" value="Sec7"/>
    <property type="match status" value="1"/>
</dbReference>
<feature type="repeat" description="ANK" evidence="7">
    <location>
        <begin position="2045"/>
        <end position="2067"/>
    </location>
</feature>
<dbReference type="SUPFAM" id="SSF48371">
    <property type="entry name" value="ARM repeat"/>
    <property type="match status" value="2"/>
</dbReference>
<dbReference type="InterPro" id="IPR015403">
    <property type="entry name" value="Mon2/Sec7/BIG1-like_HDS"/>
</dbReference>
<dbReference type="InterPro" id="IPR046455">
    <property type="entry name" value="Sec7/BIG1-like_C"/>
</dbReference>
<name>A0A085LRV4_9BILA</name>
<dbReference type="PROSITE" id="PS50297">
    <property type="entry name" value="ANK_REP_REGION"/>
    <property type="match status" value="6"/>
</dbReference>
<dbReference type="PRINTS" id="PR01415">
    <property type="entry name" value="ANKYRIN"/>
</dbReference>
<evidence type="ECO:0000256" key="3">
    <source>
        <dbReference type="ARBA" id="ARBA00022448"/>
    </source>
</evidence>
<dbReference type="Pfam" id="PF16213">
    <property type="entry name" value="DCB"/>
    <property type="match status" value="1"/>
</dbReference>
<dbReference type="EMBL" id="KL363317">
    <property type="protein sequence ID" value="KFD47700.1"/>
    <property type="molecule type" value="Genomic_DNA"/>
</dbReference>
<feature type="domain" description="SEC7" evidence="9">
    <location>
        <begin position="618"/>
        <end position="807"/>
    </location>
</feature>
<dbReference type="InterPro" id="IPR032629">
    <property type="entry name" value="DCB_dom"/>
</dbReference>
<dbReference type="PROSITE" id="PS50088">
    <property type="entry name" value="ANK_REPEAT"/>
    <property type="match status" value="7"/>
</dbReference>
<dbReference type="Gene3D" id="1.10.220.20">
    <property type="match status" value="1"/>
</dbReference>
<keyword evidence="3" id="KW-0813">Transport</keyword>
<feature type="repeat" description="ANK" evidence="7">
    <location>
        <begin position="1916"/>
        <end position="1942"/>
    </location>
</feature>
<evidence type="ECO:0000313" key="10">
    <source>
        <dbReference type="EMBL" id="KFD47700.1"/>
    </source>
</evidence>
<feature type="repeat" description="ANK" evidence="7">
    <location>
        <begin position="2077"/>
        <end position="2109"/>
    </location>
</feature>
<dbReference type="InterPro" id="IPR035999">
    <property type="entry name" value="Sec7_dom_sf"/>
</dbReference>
<sequence>MENGKETAPYSCRHEVPSPPPFLGEERGWEEFQCSNFHFPQRVGTERIRWIRLFQLPSEATIISSCYGAWNAEHFSLLPMIASANVARTQNMFLKYAVEKILRDRDIKKSCNSELRKACEVALEQINEEIREFEVESTTNDRVVPSKVKSIEADRYFLPFELACASKSTKIMVTALDCLQKLIAYGHLTGQIPDPVKPDRPLIDRIVQSICSCFVGPHTDDTVQLQIIKALLTLVSSNTCHVHEASLLQAVRTCHGICLASRNPINQATAKATLTQMLVISFSRMECTNEESVPTENDIDAECQLALGDIVSEVCFKLETCMPSPSIGETSSVGTPEPSSSYPTPTESVHGSYEATIAHGASELSGSCATIHFDNVEQKDCFFLFRALCRLSMKPVNPNADPKSHELRSKLLSLHLLLAVLQNAGPVFRNSEVFILAIKQYLCVALSKNGVSSVLEVFEVSLSIFLVLLESFKTHLKMQIEVFFREILLNILETYSSSFEHKWLVMQTVSRIASDAQSVVDIYINYDCHISSANLFERLINDLSKIAQGRHAMDIGAAPGQENAMRIKGLECLVCILRCMVQWSGDVYAVVTPQANLAAENGDEKNKSNPVKQDVTYQFEELKQQKEVLEQGIELFNRKPKQGLVFLQKQHLVGSSAADIAYFLHREDRLDRAAVGDYLGDGDSYCKEVMYSYVDQIDFSGKDFVSALRCFLEGFRLPGEAQKIDRLMEKFASRYCENNPNLGLFTSADTAYVLAYSIIMLTTDLHSPQVRNKMTKEQYIRMNRGINDSGDLPEQYLSDIYDEIAGNEIKMKQQSAKIVKAGTLASERHRRLLYNVEMEHMASTAKALMEAASHFQAPFTSATHAQHVTWTPCLAAFSVGLQHSNDFEISTLCLEGFRFAIRIACMFRMELERDAYVQALARFTLLTAGTTLTEMKTKNIDTLKTLITVAHTDGNYLDSSWLEILRCISQLEVAQLIGTGVRSKYLYSPSPRLPSESHHDLSSAEYVMKAGGVTIDQKRMPHLQESLGETSSQSVVVAVDRIFTGSVRLDGDAIVHFVKALCQVSMDELNNANHPRMYSLQKLVEISYYNMGRIRLQWSRIWEILGDHFNNAGCSGDVEVAIFAVDSLRQLSTKFLERGELPNFRFQKDFLRPFEYIMKKNRSSTIRDMVVRCMSQMVSSQARNIKSGWKNIFSVFLMTASEQDESLVDLSFHTMTDIVTNFFESQFTSVLDSFQEAIKCLAEYACNASFPDVSMEAIRLIRLCARYVVANSKLFGDHQWEDATVPECERVWLRGWFPILFELSCIISRCKLDVRTRHGLGLTVLFEIVKTYGEEFRDEWWKDLFQVIFRIFDMMKLPEQQNEKAEWMLTTCNHALYAIVDVFTQYYNTLSSVILTDFYSLLVWTVQQSNRLFTKGHCVKKSDTDFYEDYEQLARSAVNCLENFIISNCGEFTPEVRQRTVDLVIKLFHDTLPERLLDWKPTANEQSPNANSNWLSLTDEVDLTSVTPSTCDEHVRDQDQLRRVSGDAMVPLNRTGHSAGEKQTDISLLRAMQIQCIIQLELIQSLDAVLFYPATSRRDDEQNFADARGVRLEEAEFHQQDQGLYCMLTARQLFDLSDSLLESFNWARRFNANQSQRNLLWKSGFAGASKPHLWRQETQSIACWLRIMFRMYSDVTKDDECLAETQKCLIRMGIEALSYFVTLKAEKHRDAWTPIVLLLFSRTLRLRDSQVVQNTIWCFLRHRLRNDRLQRAARSAHDAEEILSETAKVALRKKLEQSCGICLWLVWGRRFEWEDLKTVSKQPSFCPAETISYSNATACLKLTFGFVLPSKRRVELNWSYRMASMEPRPVDHTLHKAAVDDNLPLLKRALLEEHADVNCCDEDGTTALMLASLYGHMECIQFLIEQGADFNLCRPTGANALFFATEEGHEEAVSYLLRSGVDARKCGGIALFVAAQRGYRRLVKMLLAAGSDPNYSMPDGAHSLFVAVQNGHMSISKMLMQCGADVNKCRNDGTSPLWIACQMNHVALVKELIKHDADVNKAREDGATPLFKAAHKGNFEVVEALLECRPYLGLLKNGESPLHAACLFGHLNVAKLLIRAGADVNLRNQVTDVA</sequence>
<feature type="repeat" description="ANK" evidence="7">
    <location>
        <begin position="1979"/>
        <end position="2011"/>
    </location>
</feature>
<keyword evidence="5" id="KW-0653">Protein transport</keyword>
<dbReference type="InterPro" id="IPR016024">
    <property type="entry name" value="ARM-type_fold"/>
</dbReference>
<evidence type="ECO:0000256" key="1">
    <source>
        <dbReference type="ARBA" id="ARBA00004370"/>
    </source>
</evidence>
<feature type="compositionally biased region" description="Low complexity" evidence="8">
    <location>
        <begin position="335"/>
        <end position="347"/>
    </location>
</feature>
<dbReference type="GO" id="GO:0005085">
    <property type="term" value="F:guanyl-nucleotide exchange factor activity"/>
    <property type="evidence" value="ECO:0007669"/>
    <property type="project" value="InterPro"/>
</dbReference>
<dbReference type="Pfam" id="PF01369">
    <property type="entry name" value="Sec7"/>
    <property type="match status" value="1"/>
</dbReference>
<dbReference type="PANTHER" id="PTHR10663">
    <property type="entry name" value="GUANYL-NUCLEOTIDE EXCHANGE FACTOR"/>
    <property type="match status" value="1"/>
</dbReference>
<dbReference type="SMART" id="SM00222">
    <property type="entry name" value="Sec7"/>
    <property type="match status" value="1"/>
</dbReference>
<dbReference type="GO" id="GO:0005737">
    <property type="term" value="C:cytoplasm"/>
    <property type="evidence" value="ECO:0007669"/>
    <property type="project" value="UniProtKB-SubCell"/>
</dbReference>
<keyword evidence="7" id="KW-0040">ANK repeat</keyword>
<evidence type="ECO:0000313" key="11">
    <source>
        <dbReference type="Proteomes" id="UP000030764"/>
    </source>
</evidence>
<dbReference type="Pfam" id="PF20252">
    <property type="entry name" value="BIG2_C"/>
    <property type="match status" value="1"/>
</dbReference>
<dbReference type="PANTHER" id="PTHR10663:SF375">
    <property type="entry name" value="LD29171P"/>
    <property type="match status" value="1"/>
</dbReference>
<evidence type="ECO:0000256" key="4">
    <source>
        <dbReference type="ARBA" id="ARBA00022490"/>
    </source>
</evidence>
<dbReference type="Gene3D" id="1.25.40.20">
    <property type="entry name" value="Ankyrin repeat-containing domain"/>
    <property type="match status" value="2"/>
</dbReference>
<evidence type="ECO:0000256" key="6">
    <source>
        <dbReference type="ARBA" id="ARBA00023136"/>
    </source>
</evidence>
<dbReference type="Pfam" id="PF12796">
    <property type="entry name" value="Ank_2"/>
    <property type="match status" value="2"/>
</dbReference>
<dbReference type="FunFam" id="1.10.1000.11:FF:000003">
    <property type="entry name" value="Brefeldin A-inhibited guanine nucleotide-exchange protein 1"/>
    <property type="match status" value="1"/>
</dbReference>
<feature type="repeat" description="ANK" evidence="7">
    <location>
        <begin position="1946"/>
        <end position="1978"/>
    </location>
</feature>
<dbReference type="GO" id="GO:0015031">
    <property type="term" value="P:protein transport"/>
    <property type="evidence" value="ECO:0007669"/>
    <property type="project" value="UniProtKB-KW"/>
</dbReference>
<dbReference type="GO" id="GO:0032012">
    <property type="term" value="P:regulation of ARF protein signal transduction"/>
    <property type="evidence" value="ECO:0007669"/>
    <property type="project" value="InterPro"/>
</dbReference>
<dbReference type="Pfam" id="PF12783">
    <property type="entry name" value="Sec7-like_HUS"/>
    <property type="match status" value="1"/>
</dbReference>
<dbReference type="SUPFAM" id="SSF48403">
    <property type="entry name" value="Ankyrin repeat"/>
    <property type="match status" value="1"/>
</dbReference>
<keyword evidence="4" id="KW-0963">Cytoplasm</keyword>
<organism evidence="10 11">
    <name type="scientific">Trichuris suis</name>
    <name type="common">pig whipworm</name>
    <dbReference type="NCBI Taxonomy" id="68888"/>
    <lineage>
        <taxon>Eukaryota</taxon>
        <taxon>Metazoa</taxon>
        <taxon>Ecdysozoa</taxon>
        <taxon>Nematoda</taxon>
        <taxon>Enoplea</taxon>
        <taxon>Dorylaimia</taxon>
        <taxon>Trichinellida</taxon>
        <taxon>Trichuridae</taxon>
        <taxon>Trichuris</taxon>
    </lineage>
</organism>